<sequence>MNDRDFRDAMGKFATGITIVAMRDNQIGVKAMTVNAFMSISLDPELIAISIDKKASMHDRFKLSTSFGVSVLSEQQKEASMVYAKQIKKEKDIPFISLDGAPVLEDSLTSLSCKVSDLVEAGDHTIVIAEVTSLSMNNGEPLLFFEGKYREITSN</sequence>
<dbReference type="GO" id="GO:0010181">
    <property type="term" value="F:FMN binding"/>
    <property type="evidence" value="ECO:0007669"/>
    <property type="project" value="InterPro"/>
</dbReference>
<evidence type="ECO:0000256" key="1">
    <source>
        <dbReference type="ARBA" id="ARBA00023002"/>
    </source>
</evidence>
<proteinExistence type="predicted"/>
<evidence type="ECO:0000259" key="2">
    <source>
        <dbReference type="SMART" id="SM00903"/>
    </source>
</evidence>
<keyword evidence="4" id="KW-1185">Reference proteome</keyword>
<dbReference type="Pfam" id="PF01613">
    <property type="entry name" value="Flavin_Reduct"/>
    <property type="match status" value="1"/>
</dbReference>
<protein>
    <submittedName>
        <fullName evidence="3">Flavin reductase</fullName>
    </submittedName>
</protein>
<dbReference type="InterPro" id="IPR012349">
    <property type="entry name" value="Split_barrel_FMN-bd"/>
</dbReference>
<dbReference type="SUPFAM" id="SSF50475">
    <property type="entry name" value="FMN-binding split barrel"/>
    <property type="match status" value="1"/>
</dbReference>
<dbReference type="Gene3D" id="2.30.110.10">
    <property type="entry name" value="Electron Transport, Fmn-binding Protein, Chain A"/>
    <property type="match status" value="1"/>
</dbReference>
<dbReference type="EMBL" id="WOCA01000026">
    <property type="protein sequence ID" value="MUK90645.1"/>
    <property type="molecule type" value="Genomic_DNA"/>
</dbReference>
<name>A0A6N8FMD7_9BACI</name>
<evidence type="ECO:0000313" key="4">
    <source>
        <dbReference type="Proteomes" id="UP000469125"/>
    </source>
</evidence>
<accession>A0A6N8FMD7</accession>
<comment type="caution">
    <text evidence="3">The sequence shown here is derived from an EMBL/GenBank/DDBJ whole genome shotgun (WGS) entry which is preliminary data.</text>
</comment>
<dbReference type="PANTHER" id="PTHR30466">
    <property type="entry name" value="FLAVIN REDUCTASE"/>
    <property type="match status" value="1"/>
</dbReference>
<dbReference type="RefSeq" id="WP_155671635.1">
    <property type="nucleotide sequence ID" value="NZ_WOCA01000026.1"/>
</dbReference>
<dbReference type="GO" id="GO:0042602">
    <property type="term" value="F:riboflavin reductase (NADPH) activity"/>
    <property type="evidence" value="ECO:0007669"/>
    <property type="project" value="TreeGrafter"/>
</dbReference>
<reference evidence="3 4" key="1">
    <citation type="submission" date="2019-11" db="EMBL/GenBank/DDBJ databases">
        <authorList>
            <person name="Li X."/>
        </authorList>
    </citation>
    <scope>NUCLEOTIDE SEQUENCE [LARGE SCALE GENOMIC DNA]</scope>
    <source>
        <strain evidence="3 4">L9</strain>
    </source>
</reference>
<evidence type="ECO:0000313" key="3">
    <source>
        <dbReference type="EMBL" id="MUK90645.1"/>
    </source>
</evidence>
<feature type="domain" description="Flavin reductase like" evidence="2">
    <location>
        <begin position="10"/>
        <end position="151"/>
    </location>
</feature>
<dbReference type="AlphaFoldDB" id="A0A6N8FMD7"/>
<dbReference type="SMART" id="SM00903">
    <property type="entry name" value="Flavin_Reduct"/>
    <property type="match status" value="1"/>
</dbReference>
<gene>
    <name evidence="3" type="ORF">GMD78_20020</name>
</gene>
<dbReference type="InterPro" id="IPR050268">
    <property type="entry name" value="NADH-dep_flavin_reductase"/>
</dbReference>
<keyword evidence="1" id="KW-0560">Oxidoreductase</keyword>
<dbReference type="Proteomes" id="UP000469125">
    <property type="component" value="Unassembled WGS sequence"/>
</dbReference>
<organism evidence="3 4">
    <name type="scientific">Ornithinibacillus caprae</name>
    <dbReference type="NCBI Taxonomy" id="2678566"/>
    <lineage>
        <taxon>Bacteria</taxon>
        <taxon>Bacillati</taxon>
        <taxon>Bacillota</taxon>
        <taxon>Bacilli</taxon>
        <taxon>Bacillales</taxon>
        <taxon>Bacillaceae</taxon>
        <taxon>Ornithinibacillus</taxon>
    </lineage>
</organism>
<dbReference type="PANTHER" id="PTHR30466:SF1">
    <property type="entry name" value="FMN REDUCTASE (NADH) RUTF"/>
    <property type="match status" value="1"/>
</dbReference>
<dbReference type="InterPro" id="IPR002563">
    <property type="entry name" value="Flavin_Rdtase-like_dom"/>
</dbReference>